<dbReference type="Proteomes" id="UP001212602">
    <property type="component" value="Unassembled WGS sequence"/>
</dbReference>
<dbReference type="PANTHER" id="PTHR46018:SF2">
    <property type="entry name" value="ZINC PHOSPHODIESTERASE ELAC PROTEIN 1"/>
    <property type="match status" value="1"/>
</dbReference>
<proteinExistence type="predicted"/>
<dbReference type="InterPro" id="IPR044094">
    <property type="entry name" value="AtsA-like_MBL-fold"/>
</dbReference>
<gene>
    <name evidence="3" type="ORF">PGB34_04695</name>
</gene>
<accession>A0AAE3N696</accession>
<keyword evidence="1" id="KW-0378">Hydrolase</keyword>
<dbReference type="CDD" id="cd07719">
    <property type="entry name" value="arylsulfatase_AtsA-like_MBL-fold"/>
    <property type="match status" value="1"/>
</dbReference>
<dbReference type="InterPro" id="IPR006311">
    <property type="entry name" value="TAT_signal"/>
</dbReference>
<evidence type="ECO:0000313" key="3">
    <source>
        <dbReference type="EMBL" id="MDA7415653.1"/>
    </source>
</evidence>
<dbReference type="EMBL" id="JAQIPB010000002">
    <property type="protein sequence ID" value="MDA7415653.1"/>
    <property type="molecule type" value="Genomic_DNA"/>
</dbReference>
<dbReference type="AlphaFoldDB" id="A0AAE3N696"/>
<keyword evidence="4" id="KW-1185">Reference proteome</keyword>
<dbReference type="RefSeq" id="WP_271426932.1">
    <property type="nucleotide sequence ID" value="NZ_JAQIPB010000002.1"/>
</dbReference>
<dbReference type="PANTHER" id="PTHR46018">
    <property type="entry name" value="ZINC PHOSPHODIESTERASE ELAC PROTEIN 1"/>
    <property type="match status" value="1"/>
</dbReference>
<dbReference type="InterPro" id="IPR036866">
    <property type="entry name" value="RibonucZ/Hydroxyglut_hydro"/>
</dbReference>
<evidence type="ECO:0000259" key="2">
    <source>
        <dbReference type="SMART" id="SM00849"/>
    </source>
</evidence>
<protein>
    <submittedName>
        <fullName evidence="3">MBL fold metallo-hydrolase</fullName>
    </submittedName>
</protein>
<dbReference type="Pfam" id="PF12706">
    <property type="entry name" value="Lactamase_B_2"/>
    <property type="match status" value="1"/>
</dbReference>
<dbReference type="SUPFAM" id="SSF56281">
    <property type="entry name" value="Metallo-hydrolase/oxidoreductase"/>
    <property type="match status" value="1"/>
</dbReference>
<comment type="caution">
    <text evidence="3">The sequence shown here is derived from an EMBL/GenBank/DDBJ whole genome shotgun (WGS) entry which is preliminary data.</text>
</comment>
<name>A0AAE3N696_9BURK</name>
<dbReference type="InterPro" id="IPR001279">
    <property type="entry name" value="Metallo-B-lactamas"/>
</dbReference>
<organism evidence="3 4">
    <name type="scientific">Xenophilus arseniciresistens</name>
    <dbReference type="NCBI Taxonomy" id="1283306"/>
    <lineage>
        <taxon>Bacteria</taxon>
        <taxon>Pseudomonadati</taxon>
        <taxon>Pseudomonadota</taxon>
        <taxon>Betaproteobacteria</taxon>
        <taxon>Burkholderiales</taxon>
        <taxon>Comamonadaceae</taxon>
        <taxon>Xenophilus</taxon>
    </lineage>
</organism>
<dbReference type="Gene3D" id="3.60.15.10">
    <property type="entry name" value="Ribonuclease Z/Hydroxyacylglutathione hydrolase-like"/>
    <property type="match status" value="1"/>
</dbReference>
<dbReference type="PROSITE" id="PS51318">
    <property type="entry name" value="TAT"/>
    <property type="match status" value="1"/>
</dbReference>
<sequence>MRVDRRALLLALAAAPLAGCTGLGKTAAPAVPAWSEGTRLVLLGTMAGPVLHPARAMNSQAIFVDGHGYLVDCGYGTIGRMTELGIPLSALRQVYVTHHHSDHTADYPALINLAWIMGVRGQLQVFGPPPMRAVHEAALAVFEEDSRIRVAATRREAPARAFAVREIREPGLVFEDARIRVTAALADHAPFEVALAYRFETAARSIVISGDTAPSPKVAALARGADILVHEAMYVPGIDAMLAKRSYVPPQLRRFLAQGHTSAADAGRIAAQAGVRTLVLSHLLPGDEPVAEQTWVAEARRHFDGEIIVGRDRLVL</sequence>
<evidence type="ECO:0000313" key="4">
    <source>
        <dbReference type="Proteomes" id="UP001212602"/>
    </source>
</evidence>
<dbReference type="SMART" id="SM00849">
    <property type="entry name" value="Lactamase_B"/>
    <property type="match status" value="1"/>
</dbReference>
<evidence type="ECO:0000256" key="1">
    <source>
        <dbReference type="ARBA" id="ARBA00022801"/>
    </source>
</evidence>
<dbReference type="GO" id="GO:0042781">
    <property type="term" value="F:3'-tRNA processing endoribonuclease activity"/>
    <property type="evidence" value="ECO:0007669"/>
    <property type="project" value="TreeGrafter"/>
</dbReference>
<reference evidence="3" key="1">
    <citation type="submission" date="2023-01" db="EMBL/GenBank/DDBJ databases">
        <title>Xenophilus mangrovi sp. nov., isolated from soil of Mangrove nature reserve.</title>
        <authorList>
            <person name="Xu S."/>
            <person name="Liu Z."/>
            <person name="Xu Y."/>
        </authorList>
    </citation>
    <scope>NUCLEOTIDE SEQUENCE</scope>
    <source>
        <strain evidence="3">YW8</strain>
    </source>
</reference>
<feature type="domain" description="Metallo-beta-lactamase" evidence="2">
    <location>
        <begin position="57"/>
        <end position="260"/>
    </location>
</feature>